<dbReference type="SUPFAM" id="SSF48452">
    <property type="entry name" value="TPR-like"/>
    <property type="match status" value="1"/>
</dbReference>
<evidence type="ECO:0000313" key="2">
    <source>
        <dbReference type="EMBL" id="ETS81440.1"/>
    </source>
</evidence>
<dbReference type="InParanoid" id="W3X5V9"/>
<dbReference type="SUPFAM" id="SSF81383">
    <property type="entry name" value="F-box domain"/>
    <property type="match status" value="1"/>
</dbReference>
<name>W3X5V9_PESFW</name>
<dbReference type="Gene3D" id="1.25.40.10">
    <property type="entry name" value="Tetratricopeptide repeat domain"/>
    <property type="match status" value="1"/>
</dbReference>
<organism evidence="2 3">
    <name type="scientific">Pestalotiopsis fici (strain W106-1 / CGMCC3.15140)</name>
    <dbReference type="NCBI Taxonomy" id="1229662"/>
    <lineage>
        <taxon>Eukaryota</taxon>
        <taxon>Fungi</taxon>
        <taxon>Dikarya</taxon>
        <taxon>Ascomycota</taxon>
        <taxon>Pezizomycotina</taxon>
        <taxon>Sordariomycetes</taxon>
        <taxon>Xylariomycetidae</taxon>
        <taxon>Amphisphaeriales</taxon>
        <taxon>Sporocadaceae</taxon>
        <taxon>Pestalotiopsis</taxon>
    </lineage>
</organism>
<dbReference type="Proteomes" id="UP000030651">
    <property type="component" value="Unassembled WGS sequence"/>
</dbReference>
<keyword evidence="3" id="KW-1185">Reference proteome</keyword>
<dbReference type="Gene3D" id="3.80.10.10">
    <property type="entry name" value="Ribonuclease Inhibitor"/>
    <property type="match status" value="1"/>
</dbReference>
<dbReference type="OMA" id="DFDFRWR"/>
<dbReference type="GeneID" id="19271455"/>
<proteinExistence type="predicted"/>
<dbReference type="InterPro" id="IPR032675">
    <property type="entry name" value="LRR_dom_sf"/>
</dbReference>
<dbReference type="Pfam" id="PF12937">
    <property type="entry name" value="F-box-like"/>
    <property type="match status" value="1"/>
</dbReference>
<sequence length="680" mass="76266">MQSMQQMVSKGTACYQSGDLIAASRQFRQLHPPPSSIIPGYGYLLTLSHLLFRQAAQSCKCEVGKPNLECKCIDFLQACHDHTLSEALRQSCTCPRRAAKRCKDESHAVALGSLVLVCIKTKDYKLGLIYGQNLIRIAPRDPRGYLRLGQLLRLTKKQATALAVYQQGIALVARANPQHPGLVALQEQEKTTSKALIQIDPVHVLPTELFIQVLRNLKTKNYCGILRVSKSWKTFIERTRGLWTEQEFYVNARIRPTRLVPPSKPIPAFRLVPASTIQKCLVTYPGGQLQSLTIRDCAAFPLLINKLATILRACPHLRHLSLAGSAALRTGYVRPESYKGPQLKTLYLGPNLTIDNDVVQYLMPNNCESLEELSLLGMPQGPFFLDPAGPQYPRLHTLRLAGPSNQGPYPICMLTIAHMAPSIQVVSLDRVSLYFHEWQDVATINQWHNLKSLSMGKDIALDMSRNFPTVLVKTPFLPEELEELVLTNTALRWNFSWEPERPLEWGQWVVQPPHSPKPYFPSLKTLVVRDMDHHAPKCHDKWKSLIAPSVASDKLRHLEICPFPWPLVRDLDQTRQWLEPEAGATGITALGISCLMASVGHEIDDADDALLQLVQLFPNLRDLDINQEPIGLSTLARILEAGVDRIYHRQGAAMLTLKEWAQSKGKDVIHGSMPRSSLVL</sequence>
<evidence type="ECO:0000259" key="1">
    <source>
        <dbReference type="PROSITE" id="PS50181"/>
    </source>
</evidence>
<dbReference type="OrthoDB" id="629492at2759"/>
<accession>W3X5V9</accession>
<feature type="domain" description="F-box" evidence="1">
    <location>
        <begin position="199"/>
        <end position="246"/>
    </location>
</feature>
<reference evidence="3" key="1">
    <citation type="journal article" date="2015" name="BMC Genomics">
        <title>Genomic and transcriptomic analysis of the endophytic fungus Pestalotiopsis fici reveals its lifestyle and high potential for synthesis of natural products.</title>
        <authorList>
            <person name="Wang X."/>
            <person name="Zhang X."/>
            <person name="Liu L."/>
            <person name="Xiang M."/>
            <person name="Wang W."/>
            <person name="Sun X."/>
            <person name="Che Y."/>
            <person name="Guo L."/>
            <person name="Liu G."/>
            <person name="Guo L."/>
            <person name="Wang C."/>
            <person name="Yin W.B."/>
            <person name="Stadler M."/>
            <person name="Zhang X."/>
            <person name="Liu X."/>
        </authorList>
    </citation>
    <scope>NUCLEOTIDE SEQUENCE [LARGE SCALE GENOMIC DNA]</scope>
    <source>
        <strain evidence="3">W106-1 / CGMCC3.15140</strain>
    </source>
</reference>
<dbReference type="Gene3D" id="1.20.1280.50">
    <property type="match status" value="1"/>
</dbReference>
<evidence type="ECO:0000313" key="3">
    <source>
        <dbReference type="Proteomes" id="UP000030651"/>
    </source>
</evidence>
<dbReference type="KEGG" id="pfy:PFICI_06442"/>
<gene>
    <name evidence="2" type="ORF">PFICI_06442</name>
</gene>
<dbReference type="PROSITE" id="PS50181">
    <property type="entry name" value="FBOX"/>
    <property type="match status" value="1"/>
</dbReference>
<dbReference type="RefSeq" id="XP_007833214.1">
    <property type="nucleotide sequence ID" value="XM_007835023.1"/>
</dbReference>
<dbReference type="SUPFAM" id="SSF52047">
    <property type="entry name" value="RNI-like"/>
    <property type="match status" value="1"/>
</dbReference>
<dbReference type="eggNOG" id="ENOG502S69X">
    <property type="taxonomic scope" value="Eukaryota"/>
</dbReference>
<dbReference type="EMBL" id="KI912112">
    <property type="protein sequence ID" value="ETS81440.1"/>
    <property type="molecule type" value="Genomic_DNA"/>
</dbReference>
<dbReference type="HOGENOM" id="CLU_010622_0_0_1"/>
<dbReference type="STRING" id="1229662.W3X5V9"/>
<dbReference type="InterPro" id="IPR036047">
    <property type="entry name" value="F-box-like_dom_sf"/>
</dbReference>
<protein>
    <recommendedName>
        <fullName evidence="1">F-box domain-containing protein</fullName>
    </recommendedName>
</protein>
<dbReference type="AlphaFoldDB" id="W3X5V9"/>
<dbReference type="InterPro" id="IPR011990">
    <property type="entry name" value="TPR-like_helical_dom_sf"/>
</dbReference>
<dbReference type="InterPro" id="IPR001810">
    <property type="entry name" value="F-box_dom"/>
</dbReference>